<sequence length="549" mass="62364">MIISGPSSSGKSTFLLNLVAEYRELIDPTPASILYCFGEMSTIVPVLQKAGISVYAGVPPEELIRRQTKPLLLILDDLLMSIDEKYLSELFTKKSHHQNFAVVFVTQNLFERKIKVARQNAQYVVLMRSPNSVLAVRNLGVQLFPRQLDFFLDAYRQATSQPYGYLVIDMSASSDPVLRLRTGIFKEDEERVIFIPKNGGHPTRSAKKRTKMLRDANAEQLLSLVEICLNIVATRFTLTTRQKKRLMPYADFVRRMSRARSERGLTAASDTGDINLDAVRHELQRARSERANPSAKNVRYNQQLRRYLHMRKEHESKPTKVELSNGLSVLVKRGGEEEAEVVDIPQPPAQRQHRIPQTQRSGVNTPQPPAQDSLEAPPLHKEAARRFQQRISRKRAALKQPTRNEPERDLVAEAAAAPLPYDVDDDDYLLEDGSTLSVPSVNSDELILPDSDDDTWPMEGYNERRIATKRKAGANEDDDQPARKKKKPAPSRKRKLEAYLSGPKMRSRQEAHEVELFSIPPQDLTMDQQIERIYTISIVEFCAAIFDNP</sequence>
<organism evidence="2 3">
    <name type="scientific">Globodera rostochiensis</name>
    <name type="common">Golden nematode worm</name>
    <name type="synonym">Heterodera rostochiensis</name>
    <dbReference type="NCBI Taxonomy" id="31243"/>
    <lineage>
        <taxon>Eukaryota</taxon>
        <taxon>Metazoa</taxon>
        <taxon>Ecdysozoa</taxon>
        <taxon>Nematoda</taxon>
        <taxon>Chromadorea</taxon>
        <taxon>Rhabditida</taxon>
        <taxon>Tylenchina</taxon>
        <taxon>Tylenchomorpha</taxon>
        <taxon>Tylenchoidea</taxon>
        <taxon>Heteroderidae</taxon>
        <taxon>Heteroderinae</taxon>
        <taxon>Globodera</taxon>
    </lineage>
</organism>
<feature type="region of interest" description="Disordered" evidence="1">
    <location>
        <begin position="423"/>
        <end position="507"/>
    </location>
</feature>
<feature type="compositionally biased region" description="Basic residues" evidence="1">
    <location>
        <begin position="483"/>
        <end position="495"/>
    </location>
</feature>
<evidence type="ECO:0000256" key="1">
    <source>
        <dbReference type="SAM" id="MobiDB-lite"/>
    </source>
</evidence>
<feature type="region of interest" description="Disordered" evidence="1">
    <location>
        <begin position="338"/>
        <end position="387"/>
    </location>
</feature>
<dbReference type="SUPFAM" id="SSF52540">
    <property type="entry name" value="P-loop containing nucleoside triphosphate hydrolases"/>
    <property type="match status" value="1"/>
</dbReference>
<dbReference type="Proteomes" id="UP000887572">
    <property type="component" value="Unplaced"/>
</dbReference>
<dbReference type="WBParaSite" id="Gr19_v10_g9875.t1">
    <property type="protein sequence ID" value="Gr19_v10_g9875.t1"/>
    <property type="gene ID" value="Gr19_v10_g9875"/>
</dbReference>
<reference evidence="3" key="1">
    <citation type="submission" date="2022-11" db="UniProtKB">
        <authorList>
            <consortium name="WormBaseParasite"/>
        </authorList>
    </citation>
    <scope>IDENTIFICATION</scope>
</reference>
<evidence type="ECO:0000313" key="2">
    <source>
        <dbReference type="Proteomes" id="UP000887572"/>
    </source>
</evidence>
<dbReference type="InterPro" id="IPR027417">
    <property type="entry name" value="P-loop_NTPase"/>
</dbReference>
<accession>A0A914IH82</accession>
<name>A0A914IH82_GLORO</name>
<proteinExistence type="predicted"/>
<evidence type="ECO:0000313" key="3">
    <source>
        <dbReference type="WBParaSite" id="Gr19_v10_g9875.t1"/>
    </source>
</evidence>
<feature type="compositionally biased region" description="Polar residues" evidence="1">
    <location>
        <begin position="434"/>
        <end position="443"/>
    </location>
</feature>
<feature type="compositionally biased region" description="Polar residues" evidence="1">
    <location>
        <begin position="355"/>
        <end position="365"/>
    </location>
</feature>
<protein>
    <submittedName>
        <fullName evidence="3">AAA+ ATPase domain-containing protein</fullName>
    </submittedName>
</protein>
<keyword evidence="2" id="KW-1185">Reference proteome</keyword>
<dbReference type="AlphaFoldDB" id="A0A914IH82"/>